<dbReference type="Proteomes" id="UP000663879">
    <property type="component" value="Unassembled WGS sequence"/>
</dbReference>
<dbReference type="PANTHER" id="PTHR19303:SF57">
    <property type="entry name" value="HTH CENPB-TYPE DOMAIN-CONTAINING PROTEIN"/>
    <property type="match status" value="1"/>
</dbReference>
<feature type="domain" description="HTH CENPB-type" evidence="2">
    <location>
        <begin position="61"/>
        <end position="131"/>
    </location>
</feature>
<evidence type="ECO:0000256" key="1">
    <source>
        <dbReference type="ARBA" id="ARBA00023125"/>
    </source>
</evidence>
<dbReference type="Gene3D" id="1.10.10.60">
    <property type="entry name" value="Homeodomain-like"/>
    <property type="match status" value="2"/>
</dbReference>
<keyword evidence="4" id="KW-1185">Reference proteome</keyword>
<proteinExistence type="predicted"/>
<gene>
    <name evidence="3" type="ORF">OXX778_LOCUS22815</name>
</gene>
<evidence type="ECO:0000313" key="3">
    <source>
        <dbReference type="EMBL" id="CAF1139002.1"/>
    </source>
</evidence>
<comment type="caution">
    <text evidence="3">The sequence shown here is derived from an EMBL/GenBank/DDBJ whole genome shotgun (WGS) entry which is preliminary data.</text>
</comment>
<feature type="non-terminal residue" evidence="3">
    <location>
        <position position="369"/>
    </location>
</feature>
<dbReference type="EMBL" id="CAJNOC010010338">
    <property type="protein sequence ID" value="CAF1139002.1"/>
    <property type="molecule type" value="Genomic_DNA"/>
</dbReference>
<dbReference type="Pfam" id="PF03221">
    <property type="entry name" value="HTH_Tnp_Tc5"/>
    <property type="match status" value="1"/>
</dbReference>
<dbReference type="GO" id="GO:0003677">
    <property type="term" value="F:DNA binding"/>
    <property type="evidence" value="ECO:0007669"/>
    <property type="project" value="UniProtKB-KW"/>
</dbReference>
<evidence type="ECO:0000259" key="2">
    <source>
        <dbReference type="PROSITE" id="PS51253"/>
    </source>
</evidence>
<dbReference type="SMART" id="SM00674">
    <property type="entry name" value="CENPB"/>
    <property type="match status" value="1"/>
</dbReference>
<accession>A0A814RVP6</accession>
<dbReference type="Pfam" id="PF03184">
    <property type="entry name" value="DDE_1"/>
    <property type="match status" value="1"/>
</dbReference>
<name>A0A814RVP6_9BILA</name>
<dbReference type="OrthoDB" id="5422061at2759"/>
<organism evidence="3 4">
    <name type="scientific">Brachionus calyciflorus</name>
    <dbReference type="NCBI Taxonomy" id="104777"/>
    <lineage>
        <taxon>Eukaryota</taxon>
        <taxon>Metazoa</taxon>
        <taxon>Spiralia</taxon>
        <taxon>Gnathifera</taxon>
        <taxon>Rotifera</taxon>
        <taxon>Eurotatoria</taxon>
        <taxon>Monogononta</taxon>
        <taxon>Pseudotrocha</taxon>
        <taxon>Ploima</taxon>
        <taxon>Brachionidae</taxon>
        <taxon>Brachionus</taxon>
    </lineage>
</organism>
<dbReference type="InterPro" id="IPR006600">
    <property type="entry name" value="HTH_CenpB_DNA-bd_dom"/>
</dbReference>
<dbReference type="InterPro" id="IPR036397">
    <property type="entry name" value="RNaseH_sf"/>
</dbReference>
<reference evidence="3" key="1">
    <citation type="submission" date="2021-02" db="EMBL/GenBank/DDBJ databases">
        <authorList>
            <person name="Nowell W R."/>
        </authorList>
    </citation>
    <scope>NUCLEOTIDE SEQUENCE</scope>
    <source>
        <strain evidence="3">Ploen Becks lab</strain>
    </source>
</reference>
<protein>
    <recommendedName>
        <fullName evidence="2">HTH CENPB-type domain-containing protein</fullName>
    </recommendedName>
</protein>
<evidence type="ECO:0000313" key="4">
    <source>
        <dbReference type="Proteomes" id="UP000663879"/>
    </source>
</evidence>
<keyword evidence="1" id="KW-0238">DNA-binding</keyword>
<sequence length="369" mass="43177">MKIKRRVFNLVFKSKVIRAFELIQNYSKVAKMYNLNRKTVRLWVNQRNNIQNLNTKISRFHVKYSRPILYEDLESEINDWVNKSRSDGVCISGKMIKIKALELSEKYGLNLKASAGWLSRFLKRKNLVLRRVTSCGRSLPHNHLEIINDFIKKCYDNLTGRTKEQIYNMDETAIYLDSPENYTYDVRGTKRVVSTTSGNEHTRLSIAFCASANGTKLPLVILVPRKTPFKDFDPPANVVLVYKPSSTFDAETFKTHFVQRVFLPHILQRSQKKPLMYFDNAPCHKSPITTDFMSDLNIDYEFIPPRHTNLVQPADVSWFKSIKKSYKDRWVEWYLNDSKSFTKNNNLKSPGFVKVICWLSDIWSNFDTN</sequence>
<dbReference type="GO" id="GO:0005634">
    <property type="term" value="C:nucleus"/>
    <property type="evidence" value="ECO:0007669"/>
    <property type="project" value="TreeGrafter"/>
</dbReference>
<dbReference type="PROSITE" id="PS51253">
    <property type="entry name" value="HTH_CENPB"/>
    <property type="match status" value="1"/>
</dbReference>
<dbReference type="PANTHER" id="PTHR19303">
    <property type="entry name" value="TRANSPOSON"/>
    <property type="match status" value="1"/>
</dbReference>
<dbReference type="SUPFAM" id="SSF46689">
    <property type="entry name" value="Homeodomain-like"/>
    <property type="match status" value="1"/>
</dbReference>
<dbReference type="InterPro" id="IPR004875">
    <property type="entry name" value="DDE_SF_endonuclease_dom"/>
</dbReference>
<dbReference type="AlphaFoldDB" id="A0A814RVP6"/>
<dbReference type="InterPro" id="IPR009057">
    <property type="entry name" value="Homeodomain-like_sf"/>
</dbReference>
<dbReference type="InterPro" id="IPR050863">
    <property type="entry name" value="CenT-Element_Derived"/>
</dbReference>
<dbReference type="Gene3D" id="3.30.420.10">
    <property type="entry name" value="Ribonuclease H-like superfamily/Ribonuclease H"/>
    <property type="match status" value="1"/>
</dbReference>